<dbReference type="GO" id="GO:0008441">
    <property type="term" value="F:3'(2'),5'-bisphosphate nucleotidase activity"/>
    <property type="evidence" value="ECO:0007669"/>
    <property type="project" value="UniProtKB-EC"/>
</dbReference>
<evidence type="ECO:0000259" key="1">
    <source>
        <dbReference type="Pfam" id="PF01368"/>
    </source>
</evidence>
<keyword evidence="3" id="KW-0378">Hydrolase</keyword>
<organism evidence="3 4">
    <name type="scientific">Oxobacter pfennigii</name>
    <dbReference type="NCBI Taxonomy" id="36849"/>
    <lineage>
        <taxon>Bacteria</taxon>
        <taxon>Bacillati</taxon>
        <taxon>Bacillota</taxon>
        <taxon>Clostridia</taxon>
        <taxon>Eubacteriales</taxon>
        <taxon>Clostridiaceae</taxon>
        <taxon>Oxobacter</taxon>
    </lineage>
</organism>
<gene>
    <name evidence="3" type="primary">nrnA_1</name>
    <name evidence="3" type="ORF">OXPF_20650</name>
</gene>
<evidence type="ECO:0000259" key="2">
    <source>
        <dbReference type="Pfam" id="PF02272"/>
    </source>
</evidence>
<dbReference type="AlphaFoldDB" id="A0A0P9AEY2"/>
<dbReference type="InterPro" id="IPR001667">
    <property type="entry name" value="DDH_dom"/>
</dbReference>
<dbReference type="OrthoDB" id="9803668at2"/>
<proteinExistence type="predicted"/>
<dbReference type="Pfam" id="PF02272">
    <property type="entry name" value="DHHA1"/>
    <property type="match status" value="1"/>
</dbReference>
<keyword evidence="4" id="KW-1185">Reference proteome</keyword>
<dbReference type="PANTHER" id="PTHR47618">
    <property type="entry name" value="BIFUNCTIONAL OLIGORIBONUCLEASE AND PAP PHOSPHATASE NRNA"/>
    <property type="match status" value="1"/>
</dbReference>
<dbReference type="Gene3D" id="3.90.1640.10">
    <property type="entry name" value="inorganic pyrophosphatase (n-terminal core)"/>
    <property type="match status" value="1"/>
</dbReference>
<comment type="caution">
    <text evidence="3">The sequence shown here is derived from an EMBL/GenBank/DDBJ whole genome shotgun (WGS) entry which is preliminary data.</text>
</comment>
<dbReference type="InterPro" id="IPR051319">
    <property type="entry name" value="Oligoribo/pAp-PDE_c-di-AMP_PDE"/>
</dbReference>
<feature type="domain" description="DHHA1" evidence="2">
    <location>
        <begin position="226"/>
        <end position="313"/>
    </location>
</feature>
<name>A0A0P9AEY2_9CLOT</name>
<protein>
    <submittedName>
        <fullName evidence="3">Bifunctional oligoribonuclease and PAP phosphatase NrnA</fullName>
        <ecNumber evidence="3">3.1.-.-</ecNumber>
        <ecNumber evidence="3">3.1.3.7</ecNumber>
    </submittedName>
</protein>
<dbReference type="Proteomes" id="UP000050326">
    <property type="component" value="Unassembled WGS sequence"/>
</dbReference>
<dbReference type="PATRIC" id="fig|36849.3.peg.2182"/>
<dbReference type="Pfam" id="PF01368">
    <property type="entry name" value="DHH"/>
    <property type="match status" value="1"/>
</dbReference>
<dbReference type="EC" id="3.1.3.7" evidence="3"/>
<dbReference type="Gene3D" id="3.10.310.30">
    <property type="match status" value="1"/>
</dbReference>
<dbReference type="InterPro" id="IPR003156">
    <property type="entry name" value="DHHA1_dom"/>
</dbReference>
<dbReference type="RefSeq" id="WP_054875113.1">
    <property type="nucleotide sequence ID" value="NZ_LKET01000032.1"/>
</dbReference>
<sequence>MIASEIAAVLKINSNFALSAHINPDGDSLGSMLALYNVLKAMGKNVKVFAGDSLPSNYSYLPGYDSIVNYSEDMDEEFDVFIVVDCGSFDRTGKCSCLSEKSKISINIDHHLTNSLFADYNLVDSNSSAAGELIYQIIKLMGVDIRKEEALCLYTAIFSDTGGFRYSNTTSVTHQIAGDLINTGINFSNIYELIYRNYSLNDVKIMGKALSSIELYSDAKIAYMELLLSDLGDLNLEDVNTSEFIDYARDINTVEVALFVKQVKADEYKLSFRSKNYVDVRKICEKYGGGGHAKAAGCTITGELCDFRDAVIKDLQQALEDGGR</sequence>
<dbReference type="GO" id="GO:0003676">
    <property type="term" value="F:nucleic acid binding"/>
    <property type="evidence" value="ECO:0007669"/>
    <property type="project" value="InterPro"/>
</dbReference>
<dbReference type="PANTHER" id="PTHR47618:SF1">
    <property type="entry name" value="BIFUNCTIONAL OLIGORIBONUCLEASE AND PAP PHOSPHATASE NRNA"/>
    <property type="match status" value="1"/>
</dbReference>
<feature type="domain" description="DDH" evidence="1">
    <location>
        <begin position="18"/>
        <end position="157"/>
    </location>
</feature>
<dbReference type="EC" id="3.1.-.-" evidence="3"/>
<dbReference type="EMBL" id="LKET01000032">
    <property type="protein sequence ID" value="KPU43900.1"/>
    <property type="molecule type" value="Genomic_DNA"/>
</dbReference>
<dbReference type="InterPro" id="IPR038763">
    <property type="entry name" value="DHH_sf"/>
</dbReference>
<evidence type="ECO:0000313" key="3">
    <source>
        <dbReference type="EMBL" id="KPU43900.1"/>
    </source>
</evidence>
<dbReference type="STRING" id="36849.OXPF_20650"/>
<evidence type="ECO:0000313" key="4">
    <source>
        <dbReference type="Proteomes" id="UP000050326"/>
    </source>
</evidence>
<accession>A0A0P9AEY2</accession>
<reference evidence="3 4" key="1">
    <citation type="submission" date="2015-09" db="EMBL/GenBank/DDBJ databases">
        <title>Genome sequence of Oxobacter pfennigii DSM 3222.</title>
        <authorList>
            <person name="Poehlein A."/>
            <person name="Bengelsdorf F.R."/>
            <person name="Schiel-Bengelsdorf B."/>
            <person name="Duerre P."/>
            <person name="Daniel R."/>
        </authorList>
    </citation>
    <scope>NUCLEOTIDE SEQUENCE [LARGE SCALE GENOMIC DNA]</scope>
    <source>
        <strain evidence="3 4">DSM 3222</strain>
    </source>
</reference>
<dbReference type="SUPFAM" id="SSF64182">
    <property type="entry name" value="DHH phosphoesterases"/>
    <property type="match status" value="1"/>
</dbReference>